<dbReference type="EMBL" id="SWKU01000042">
    <property type="protein sequence ID" value="KAF2994283.1"/>
    <property type="molecule type" value="Genomic_DNA"/>
</dbReference>
<feature type="repeat" description="ANK" evidence="1">
    <location>
        <begin position="410"/>
        <end position="438"/>
    </location>
</feature>
<name>A0A9P4T4E6_CURKU</name>
<feature type="repeat" description="ANK" evidence="1">
    <location>
        <begin position="280"/>
        <end position="312"/>
    </location>
</feature>
<feature type="domain" description="GPI inositol-deacylase winged helix" evidence="3">
    <location>
        <begin position="65"/>
        <end position="141"/>
    </location>
</feature>
<evidence type="ECO:0000313" key="4">
    <source>
        <dbReference type="EMBL" id="KAF2994283.1"/>
    </source>
</evidence>
<keyword evidence="5" id="KW-1185">Reference proteome</keyword>
<feature type="region of interest" description="Disordered" evidence="2">
    <location>
        <begin position="516"/>
        <end position="535"/>
    </location>
</feature>
<organism evidence="4 5">
    <name type="scientific">Curvularia kusanoi</name>
    <name type="common">Cochliobolus kusanoi</name>
    <dbReference type="NCBI Taxonomy" id="90978"/>
    <lineage>
        <taxon>Eukaryota</taxon>
        <taxon>Fungi</taxon>
        <taxon>Dikarya</taxon>
        <taxon>Ascomycota</taxon>
        <taxon>Pezizomycotina</taxon>
        <taxon>Dothideomycetes</taxon>
        <taxon>Pleosporomycetidae</taxon>
        <taxon>Pleosporales</taxon>
        <taxon>Pleosporineae</taxon>
        <taxon>Pleosporaceae</taxon>
        <taxon>Curvularia</taxon>
    </lineage>
</organism>
<comment type="caution">
    <text evidence="4">The sequence shown here is derived from an EMBL/GenBank/DDBJ whole genome shotgun (WGS) entry which is preliminary data.</text>
</comment>
<evidence type="ECO:0000259" key="3">
    <source>
        <dbReference type="Pfam" id="PF22939"/>
    </source>
</evidence>
<dbReference type="InterPro" id="IPR054471">
    <property type="entry name" value="GPIID_WHD"/>
</dbReference>
<evidence type="ECO:0000313" key="5">
    <source>
        <dbReference type="Proteomes" id="UP000801428"/>
    </source>
</evidence>
<reference evidence="4" key="1">
    <citation type="submission" date="2019-04" db="EMBL/GenBank/DDBJ databases">
        <title>Sequencing of skin fungus with MAO and IRED activity.</title>
        <authorList>
            <person name="Marsaioli A.J."/>
            <person name="Bonatto J.M.C."/>
            <person name="Reis Junior O."/>
        </authorList>
    </citation>
    <scope>NUCLEOTIDE SEQUENCE</scope>
    <source>
        <strain evidence="4">30M1</strain>
    </source>
</reference>
<dbReference type="Gene3D" id="1.25.40.20">
    <property type="entry name" value="Ankyrin repeat-containing domain"/>
    <property type="match status" value="1"/>
</dbReference>
<dbReference type="PROSITE" id="PS50088">
    <property type="entry name" value="ANK_REPEAT"/>
    <property type="match status" value="2"/>
</dbReference>
<proteinExistence type="predicted"/>
<dbReference type="PROSITE" id="PS50297">
    <property type="entry name" value="ANK_REP_REGION"/>
    <property type="match status" value="2"/>
</dbReference>
<dbReference type="AlphaFoldDB" id="A0A9P4T4E6"/>
<dbReference type="PANTHER" id="PTHR10039">
    <property type="entry name" value="AMELOGENIN"/>
    <property type="match status" value="1"/>
</dbReference>
<dbReference type="PRINTS" id="PR01415">
    <property type="entry name" value="ANKYRIN"/>
</dbReference>
<sequence>MLLREIPDAADGMFLLARLHVDSLLDKRRPKDVKIALTNLKKGAAALNIAYEEALRRIDGQLDGDRELAKRVIAWITYAKRPLTITEMCIALAVEPERTEIDPDNLPDSDDIVSVCAGLVIVDHDSAFIRLVHYTTQEYFERHGDTWMPDGRVYVARTCLTYLRFDAFESGRCTTWQEYVKRLQEHQFLDYAAKHWGDHSREVETEVADQASLFLHSGARLCATQILQEGKLGFSLDGNKIIHDLASFGLAHLAKFLARRLKFESNPKLTATIVNSEDVNGDTPLSLAAEKGHFEMVQMLLDHGADVNDKRALSKAARNCDEKMIDLMLSKGANAATRSGAALLTASREGHHSIVEMLLNNGDGVDGCDTRNSCSESLFKACDRGHEQVVKVLLEKGVRADALGDLRGGPLYQASRYGRIGIVELLLNAGAHVNLIYSQKCESSLWGAICGGHTQISKILREAGAKIVVQAFPSITFPPDDKSERENSDEDDELQKVLRDNKQKIQLLLDASGHPGLFGPLRPKSPIPENFMRHN</sequence>
<dbReference type="PANTHER" id="PTHR10039:SF15">
    <property type="entry name" value="NACHT DOMAIN-CONTAINING PROTEIN"/>
    <property type="match status" value="1"/>
</dbReference>
<evidence type="ECO:0000256" key="1">
    <source>
        <dbReference type="PROSITE-ProRule" id="PRU00023"/>
    </source>
</evidence>
<accession>A0A9P4T4E6</accession>
<protein>
    <recommendedName>
        <fullName evidence="3">GPI inositol-deacylase winged helix domain-containing protein</fullName>
    </recommendedName>
</protein>
<dbReference type="OrthoDB" id="195446at2759"/>
<keyword evidence="1" id="KW-0040">ANK repeat</keyword>
<dbReference type="Proteomes" id="UP000801428">
    <property type="component" value="Unassembled WGS sequence"/>
</dbReference>
<dbReference type="InterPro" id="IPR036770">
    <property type="entry name" value="Ankyrin_rpt-contain_sf"/>
</dbReference>
<dbReference type="InterPro" id="IPR002110">
    <property type="entry name" value="Ankyrin_rpt"/>
</dbReference>
<dbReference type="Pfam" id="PF12796">
    <property type="entry name" value="Ank_2"/>
    <property type="match status" value="2"/>
</dbReference>
<evidence type="ECO:0000256" key="2">
    <source>
        <dbReference type="SAM" id="MobiDB-lite"/>
    </source>
</evidence>
<dbReference type="Pfam" id="PF22939">
    <property type="entry name" value="WHD_GPIID"/>
    <property type="match status" value="1"/>
</dbReference>
<dbReference type="SUPFAM" id="SSF48403">
    <property type="entry name" value="Ankyrin repeat"/>
    <property type="match status" value="1"/>
</dbReference>
<dbReference type="SMART" id="SM00248">
    <property type="entry name" value="ANK"/>
    <property type="match status" value="6"/>
</dbReference>
<gene>
    <name evidence="4" type="ORF">E8E13_003305</name>
</gene>